<dbReference type="GO" id="GO:0070536">
    <property type="term" value="P:protein K63-linked deubiquitination"/>
    <property type="evidence" value="ECO:0007669"/>
    <property type="project" value="InterPro"/>
</dbReference>
<dbReference type="InterPro" id="IPR044098">
    <property type="entry name" value="STAMBP/STALP-like_MPN"/>
</dbReference>
<dbReference type="Proteomes" id="UP000199069">
    <property type="component" value="Unassembled WGS sequence"/>
</dbReference>
<feature type="compositionally biased region" description="Pro residues" evidence="9">
    <location>
        <begin position="201"/>
        <end position="211"/>
    </location>
</feature>
<reference evidence="11 12" key="1">
    <citation type="submission" date="2015-07" db="EMBL/GenBank/DDBJ databases">
        <authorList>
            <person name="Cajimat M.N.B."/>
            <person name="Milazzo M.L."/>
            <person name="Fulhorst C.F."/>
        </authorList>
    </citation>
    <scope>NUCLEOTIDE SEQUENCE [LARGE SCALE GENOMIC DNA]</scope>
    <source>
        <strain evidence="11">Single colony</strain>
    </source>
</reference>
<feature type="compositionally biased region" description="Pro residues" evidence="9">
    <location>
        <begin position="426"/>
        <end position="460"/>
    </location>
</feature>
<evidence type="ECO:0000259" key="10">
    <source>
        <dbReference type="PROSITE" id="PS50249"/>
    </source>
</evidence>
<keyword evidence="12" id="KW-1185">Reference proteome</keyword>
<feature type="domain" description="MPN" evidence="10">
    <location>
        <begin position="587"/>
        <end position="715"/>
    </location>
</feature>
<keyword evidence="8" id="KW-0482">Metalloprotease</keyword>
<dbReference type="GO" id="GO:0016020">
    <property type="term" value="C:membrane"/>
    <property type="evidence" value="ECO:0007669"/>
    <property type="project" value="TreeGrafter"/>
</dbReference>
<evidence type="ECO:0000313" key="11">
    <source>
        <dbReference type="EMBL" id="CTR05771.1"/>
    </source>
</evidence>
<dbReference type="GO" id="GO:0005768">
    <property type="term" value="C:endosome"/>
    <property type="evidence" value="ECO:0007669"/>
    <property type="project" value="TreeGrafter"/>
</dbReference>
<feature type="region of interest" description="Disordered" evidence="9">
    <location>
        <begin position="249"/>
        <end position="277"/>
    </location>
</feature>
<evidence type="ECO:0000313" key="12">
    <source>
        <dbReference type="Proteomes" id="UP000199069"/>
    </source>
</evidence>
<gene>
    <name evidence="11" type="primary">FGENESH: predicted gene_3.83</name>
    <name evidence="11" type="ORF">BN2166_0016320</name>
</gene>
<feature type="compositionally biased region" description="Pro residues" evidence="9">
    <location>
        <begin position="42"/>
        <end position="54"/>
    </location>
</feature>
<name>A0A0K3CF15_RHOTO</name>
<dbReference type="SUPFAM" id="SSF102712">
    <property type="entry name" value="JAB1/MPN domain"/>
    <property type="match status" value="1"/>
</dbReference>
<feature type="compositionally biased region" description="Low complexity" evidence="9">
    <location>
        <begin position="416"/>
        <end position="425"/>
    </location>
</feature>
<keyword evidence="5" id="KW-0833">Ubl conjugation pathway</keyword>
<feature type="region of interest" description="Disordered" evidence="9">
    <location>
        <begin position="345"/>
        <end position="556"/>
    </location>
</feature>
<keyword evidence="6" id="KW-0378">Hydrolase</keyword>
<dbReference type="Gene3D" id="3.40.140.10">
    <property type="entry name" value="Cytidine Deaminase, domain 2"/>
    <property type="match status" value="1"/>
</dbReference>
<evidence type="ECO:0000256" key="8">
    <source>
        <dbReference type="ARBA" id="ARBA00023049"/>
    </source>
</evidence>
<dbReference type="InterPro" id="IPR037518">
    <property type="entry name" value="MPN"/>
</dbReference>
<dbReference type="EMBL" id="CWKI01000003">
    <property type="protein sequence ID" value="CTR05771.1"/>
    <property type="molecule type" value="Genomic_DNA"/>
</dbReference>
<keyword evidence="4" id="KW-0479">Metal-binding</keyword>
<feature type="compositionally biased region" description="Low complexity" evidence="9">
    <location>
        <begin position="26"/>
        <end position="41"/>
    </location>
</feature>
<evidence type="ECO:0000256" key="7">
    <source>
        <dbReference type="ARBA" id="ARBA00022833"/>
    </source>
</evidence>
<feature type="compositionally biased region" description="Pro residues" evidence="9">
    <location>
        <begin position="471"/>
        <end position="505"/>
    </location>
</feature>
<feature type="region of interest" description="Disordered" evidence="9">
    <location>
        <begin position="1"/>
        <end position="55"/>
    </location>
</feature>
<evidence type="ECO:0000256" key="4">
    <source>
        <dbReference type="ARBA" id="ARBA00022723"/>
    </source>
</evidence>
<feature type="compositionally biased region" description="Basic and acidic residues" evidence="9">
    <location>
        <begin position="222"/>
        <end position="234"/>
    </location>
</feature>
<dbReference type="PANTHER" id="PTHR12947">
    <property type="entry name" value="AMSH-LIKE PROTEASE"/>
    <property type="match status" value="1"/>
</dbReference>
<feature type="region of interest" description="Disordered" evidence="9">
    <location>
        <begin position="194"/>
        <end position="234"/>
    </location>
</feature>
<accession>A0A0K3CF15</accession>
<dbReference type="PANTHER" id="PTHR12947:SF13">
    <property type="entry name" value="FI19924P1"/>
    <property type="match status" value="1"/>
</dbReference>
<sequence>MAAALLRKRFKRTKQPTADPAPPATSPTAELATSSPAHTPSSTPPPAPTEPPPRSFAQLADVADEIVASSWDPGLSLRHWVRAVRQLEVERVSPAQVYQEEGNYDMAFVRVATILKLLHDVLPRLHPEWRTLSSDQLGAIHQRIATFSSTHASLKSYLVARTTTYYSSLSSSSHPTSSPSPALTLRNTITPAATTYTDSTAPPPRLPPPGEVPAGAHPRRAGARERNEGERRTAMGELRRGLEGMRGLGRPLVGVGTKERAEERRGALPIPGDEADDEAFALETRSTGTGDLLPRAQGRRIPKLGESFVSPSPPAASASAASTSHAGPAYPSFLAPASLALGSALTNEPSAPLPLPGEGESDEEYSDGAEEQHYDTSYPPAQPANTSPLAPAYPQYLGPSPAPPMQRHYTATSLNPQPALQLQPHQPLPPQPPQHLTPPIPPFPPVPPVPPSSFTPPHLHPFPSSNNPLPSAQPHPPVPPFPPPPQPSAPPNFPSIPAPSAPAYPSPDGTSLAPTALPPLTHDAPLPAALGRSRSLSLASTVSRREKAGDVRGGLGGVVEVETHEAAEDADSSTLATTESGAPLRTLFLPEGLISDFTDTVAARNTARNIETCGLLLGKLARDAFTVTHLLVPKQEGTSDTCTTMCEEEVFEFQDRRGLLTLGWIHTHPTQTIFLSSLDLHTHASYQLMLAEAIAVVCSPRHDPSFGVFRLTDPPGLEVVGTCRGEGAFHLHPDLPLYTDVDSDFGHCKVRDLPFECCDLRTGA</sequence>
<dbReference type="Gene3D" id="1.20.58.80">
    <property type="entry name" value="Phosphotransferase system, lactose/cellobiose-type IIA subunit"/>
    <property type="match status" value="1"/>
</dbReference>
<feature type="region of interest" description="Disordered" evidence="9">
    <location>
        <begin position="304"/>
        <end position="326"/>
    </location>
</feature>
<evidence type="ECO:0000256" key="3">
    <source>
        <dbReference type="ARBA" id="ARBA00022670"/>
    </source>
</evidence>
<feature type="compositionally biased region" description="Basic and acidic residues" evidence="9">
    <location>
        <begin position="257"/>
        <end position="266"/>
    </location>
</feature>
<comment type="similarity">
    <text evidence="2">Belongs to the peptidase M67C family.</text>
</comment>
<dbReference type="STRING" id="5286.A0A0K3CF15"/>
<organism evidence="11 12">
    <name type="scientific">Rhodotorula toruloides</name>
    <name type="common">Yeast</name>
    <name type="synonym">Rhodosporidium toruloides</name>
    <dbReference type="NCBI Taxonomy" id="5286"/>
    <lineage>
        <taxon>Eukaryota</taxon>
        <taxon>Fungi</taxon>
        <taxon>Dikarya</taxon>
        <taxon>Basidiomycota</taxon>
        <taxon>Pucciniomycotina</taxon>
        <taxon>Microbotryomycetes</taxon>
        <taxon>Sporidiobolales</taxon>
        <taxon>Sporidiobolaceae</taxon>
        <taxon>Rhodotorula</taxon>
    </lineage>
</organism>
<keyword evidence="7" id="KW-0862">Zinc</keyword>
<feature type="compositionally biased region" description="Low complexity" evidence="9">
    <location>
        <begin position="526"/>
        <end position="540"/>
    </location>
</feature>
<feature type="compositionally biased region" description="Basic residues" evidence="9">
    <location>
        <begin position="1"/>
        <end position="14"/>
    </location>
</feature>
<keyword evidence="3" id="KW-0645">Protease</keyword>
<proteinExistence type="inferred from homology"/>
<dbReference type="CDD" id="cd08066">
    <property type="entry name" value="MPN_AMSH_like"/>
    <property type="match status" value="1"/>
</dbReference>
<dbReference type="FunFam" id="3.40.140.10:FF:000033">
    <property type="entry name" value="AMSH-like protease sst2"/>
    <property type="match status" value="1"/>
</dbReference>
<dbReference type="SMART" id="SM00232">
    <property type="entry name" value="JAB_MPN"/>
    <property type="match status" value="1"/>
</dbReference>
<evidence type="ECO:0000256" key="2">
    <source>
        <dbReference type="ARBA" id="ARBA00010981"/>
    </source>
</evidence>
<dbReference type="PROSITE" id="PS50249">
    <property type="entry name" value="MPN"/>
    <property type="match status" value="1"/>
</dbReference>
<dbReference type="GO" id="GO:0061578">
    <property type="term" value="F:K63-linked deubiquitinase activity"/>
    <property type="evidence" value="ECO:0007669"/>
    <property type="project" value="InterPro"/>
</dbReference>
<feature type="compositionally biased region" description="Low complexity" evidence="9">
    <location>
        <begin position="307"/>
        <end position="326"/>
    </location>
</feature>
<evidence type="ECO:0000256" key="9">
    <source>
        <dbReference type="SAM" id="MobiDB-lite"/>
    </source>
</evidence>
<dbReference type="AlphaFoldDB" id="A0A0K3CF15"/>
<dbReference type="InterPro" id="IPR000555">
    <property type="entry name" value="JAMM/MPN+_dom"/>
</dbReference>
<dbReference type="GO" id="GO:0046872">
    <property type="term" value="F:metal ion binding"/>
    <property type="evidence" value="ECO:0007669"/>
    <property type="project" value="UniProtKB-KW"/>
</dbReference>
<dbReference type="OMA" id="DTCPLHN"/>
<dbReference type="Pfam" id="PF01398">
    <property type="entry name" value="JAB"/>
    <property type="match status" value="1"/>
</dbReference>
<evidence type="ECO:0000256" key="1">
    <source>
        <dbReference type="ARBA" id="ARBA00001947"/>
    </source>
</evidence>
<protein>
    <submittedName>
        <fullName evidence="11">BY PROTMAP: gi|647400273|emb|CDR45592.1| RHTO0S11e02366g1_1 [Rhodosporidium toruloides]</fullName>
    </submittedName>
</protein>
<feature type="compositionally biased region" description="Acidic residues" evidence="9">
    <location>
        <begin position="359"/>
        <end position="369"/>
    </location>
</feature>
<dbReference type="GO" id="GO:0140492">
    <property type="term" value="F:metal-dependent deubiquitinase activity"/>
    <property type="evidence" value="ECO:0007669"/>
    <property type="project" value="InterPro"/>
</dbReference>
<evidence type="ECO:0000256" key="5">
    <source>
        <dbReference type="ARBA" id="ARBA00022786"/>
    </source>
</evidence>
<evidence type="ECO:0000256" key="6">
    <source>
        <dbReference type="ARBA" id="ARBA00022801"/>
    </source>
</evidence>
<dbReference type="GO" id="GO:0006508">
    <property type="term" value="P:proteolysis"/>
    <property type="evidence" value="ECO:0007669"/>
    <property type="project" value="UniProtKB-KW"/>
</dbReference>
<comment type="cofactor">
    <cofactor evidence="1">
        <name>Zn(2+)</name>
        <dbReference type="ChEBI" id="CHEBI:29105"/>
    </cofactor>
</comment>